<proteinExistence type="predicted"/>
<evidence type="ECO:0000313" key="2">
    <source>
        <dbReference type="Proteomes" id="UP000290657"/>
    </source>
</evidence>
<evidence type="ECO:0000313" key="1">
    <source>
        <dbReference type="EMBL" id="RXJ60295.1"/>
    </source>
</evidence>
<dbReference type="InterPro" id="IPR012808">
    <property type="entry name" value="CHP02453"/>
</dbReference>
<organism evidence="1 2">
    <name type="scientific">Candidatus Marinarcus aquaticus</name>
    <dbReference type="NCBI Taxonomy" id="2044504"/>
    <lineage>
        <taxon>Bacteria</taxon>
        <taxon>Pseudomonadati</taxon>
        <taxon>Campylobacterota</taxon>
        <taxon>Epsilonproteobacteria</taxon>
        <taxon>Campylobacterales</taxon>
        <taxon>Arcobacteraceae</taxon>
        <taxon>Candidatus Marinarcus</taxon>
    </lineage>
</organism>
<dbReference type="PIRSF" id="PIRSF028451">
    <property type="entry name" value="UCP028451"/>
    <property type="match status" value="1"/>
</dbReference>
<dbReference type="PANTHER" id="PTHR36452">
    <property type="entry name" value="CHROMOSOME 12, WHOLE GENOME SHOTGUN SEQUENCE"/>
    <property type="match status" value="1"/>
</dbReference>
<dbReference type="RefSeq" id="WP_128995644.1">
    <property type="nucleotide sequence ID" value="NZ_PDKN01000002.1"/>
</dbReference>
<protein>
    <submittedName>
        <fullName evidence="1">TIGR02453 family protein</fullName>
    </submittedName>
</protein>
<gene>
    <name evidence="1" type="ORF">CRV04_04655</name>
</gene>
<accession>A0A4Q0XTS5</accession>
<dbReference type="InterPro" id="IPR015996">
    <property type="entry name" value="UCP028451"/>
</dbReference>
<sequence>MSFVGFNPQALAFLDEIKQNNNKVWFENNRHRWEELILKPNKAYVEEMGEHLIALAPFIKALPKVSGSLFRIYRDTRFSHDKTPIKTKIGILFWQGASHRMQSASFYMHYTSSEVFLATGIRTFKPPLLKKYRSYIQNEKHAKALHDILQKYEKAGIKINEPHYKRFPQGFNEEQPYAYLSKFNALYTQMSYKPNKTFFSEKAIDKHFEFYEASLELFEWLYELTLYNPKD</sequence>
<dbReference type="Pfam" id="PF09365">
    <property type="entry name" value="DUF2461"/>
    <property type="match status" value="1"/>
</dbReference>
<dbReference type="OrthoDB" id="9794241at2"/>
<reference evidence="1 2" key="1">
    <citation type="submission" date="2017-10" db="EMBL/GenBank/DDBJ databases">
        <title>Genomics of the genus Arcobacter.</title>
        <authorList>
            <person name="Perez-Cataluna A."/>
            <person name="Figueras M.J."/>
        </authorList>
    </citation>
    <scope>NUCLEOTIDE SEQUENCE [LARGE SCALE GENOMIC DNA]</scope>
    <source>
        <strain evidence="1 2">CECT 8987</strain>
    </source>
</reference>
<dbReference type="PANTHER" id="PTHR36452:SF1">
    <property type="entry name" value="DUF2461 DOMAIN-CONTAINING PROTEIN"/>
    <property type="match status" value="1"/>
</dbReference>
<dbReference type="Proteomes" id="UP000290657">
    <property type="component" value="Unassembled WGS sequence"/>
</dbReference>
<keyword evidence="2" id="KW-1185">Reference proteome</keyword>
<comment type="caution">
    <text evidence="1">The sequence shown here is derived from an EMBL/GenBank/DDBJ whole genome shotgun (WGS) entry which is preliminary data.</text>
</comment>
<dbReference type="AlphaFoldDB" id="A0A4Q0XTS5"/>
<name>A0A4Q0XTS5_9BACT</name>
<dbReference type="NCBIfam" id="TIGR02453">
    <property type="entry name" value="TIGR02453 family protein"/>
    <property type="match status" value="1"/>
</dbReference>
<dbReference type="EMBL" id="PDKN01000002">
    <property type="protein sequence ID" value="RXJ60295.1"/>
    <property type="molecule type" value="Genomic_DNA"/>
</dbReference>